<organism evidence="19">
    <name type="scientific">Chlorobaculum parvum</name>
    <dbReference type="NCBI Taxonomy" id="274539"/>
    <lineage>
        <taxon>Bacteria</taxon>
        <taxon>Pseudomonadati</taxon>
        <taxon>Chlorobiota</taxon>
        <taxon>Chlorobiia</taxon>
        <taxon>Chlorobiales</taxon>
        <taxon>Chlorobiaceae</taxon>
        <taxon>Chlorobaculum</taxon>
    </lineage>
</organism>
<comment type="cofactor">
    <cofactor evidence="2">
        <name>Zn(2+)</name>
        <dbReference type="ChEBI" id="CHEBI:29105"/>
    </cofactor>
</comment>
<keyword evidence="8" id="KW-0170">Cobalt</keyword>
<dbReference type="Pfam" id="PF07687">
    <property type="entry name" value="M20_dimer"/>
    <property type="match status" value="1"/>
</dbReference>
<accession>A0A7C5HTF5</accession>
<dbReference type="InterPro" id="IPR011650">
    <property type="entry name" value="Peptidase_M20_dimer"/>
</dbReference>
<dbReference type="FunFam" id="3.40.630.10:FF:000015">
    <property type="entry name" value="Aminoacyl-histidine dipeptidase PepD"/>
    <property type="match status" value="1"/>
</dbReference>
<dbReference type="EMBL" id="DRSQ01000183">
    <property type="protein sequence ID" value="HHE32687.1"/>
    <property type="molecule type" value="Genomic_DNA"/>
</dbReference>
<evidence type="ECO:0000256" key="9">
    <source>
        <dbReference type="ARBA" id="ARBA00036421"/>
    </source>
</evidence>
<dbReference type="Gene3D" id="3.40.630.10">
    <property type="entry name" value="Zn peptidases"/>
    <property type="match status" value="2"/>
</dbReference>
<proteinExistence type="inferred from homology"/>
<dbReference type="NCBIfam" id="TIGR01893">
    <property type="entry name" value="aa-his-dipept"/>
    <property type="match status" value="1"/>
</dbReference>
<protein>
    <recommendedName>
        <fullName evidence="13">Cytosol non-specific dipeptidase</fullName>
        <ecNumber evidence="10">3.4.13.18</ecNumber>
    </recommendedName>
    <alternativeName>
        <fullName evidence="16">Aminoacyl-histidine dipeptidase</fullName>
    </alternativeName>
    <alternativeName>
        <fullName evidence="15">Beta-alanyl-histidine dipeptidase</fullName>
    </alternativeName>
    <alternativeName>
        <fullName evidence="14">Carnosinase</fullName>
    </alternativeName>
    <alternativeName>
        <fullName evidence="11">Peptidase D</fullName>
    </alternativeName>
    <alternativeName>
        <fullName evidence="17">Xaa-His dipeptidase</fullName>
    </alternativeName>
</protein>
<evidence type="ECO:0000256" key="10">
    <source>
        <dbReference type="ARBA" id="ARBA00038976"/>
    </source>
</evidence>
<dbReference type="PRINTS" id="PR00934">
    <property type="entry name" value="XHISDIPTASE"/>
</dbReference>
<dbReference type="InterPro" id="IPR001160">
    <property type="entry name" value="Peptidase_M20C"/>
</dbReference>
<dbReference type="CDD" id="cd03890">
    <property type="entry name" value="M20_pepD"/>
    <property type="match status" value="1"/>
</dbReference>
<evidence type="ECO:0000256" key="4">
    <source>
        <dbReference type="ARBA" id="ARBA00022723"/>
    </source>
</evidence>
<feature type="domain" description="Peptidase M20 dimerisation" evidence="18">
    <location>
        <begin position="210"/>
        <end position="291"/>
    </location>
</feature>
<dbReference type="PIRSF" id="PIRSF016599">
    <property type="entry name" value="Xaa-His_dipept"/>
    <property type="match status" value="1"/>
</dbReference>
<evidence type="ECO:0000256" key="7">
    <source>
        <dbReference type="ARBA" id="ARBA00023049"/>
    </source>
</evidence>
<evidence type="ECO:0000256" key="12">
    <source>
        <dbReference type="ARBA" id="ARBA00061423"/>
    </source>
</evidence>
<dbReference type="PANTHER" id="PTHR43501:SF1">
    <property type="entry name" value="CYTOSOL NON-SPECIFIC DIPEPTIDASE"/>
    <property type="match status" value="1"/>
</dbReference>
<name>A0A7C5HTF5_9CHLB</name>
<keyword evidence="6" id="KW-0862">Zinc</keyword>
<gene>
    <name evidence="19" type="ORF">ENL07_08750</name>
</gene>
<dbReference type="FunFam" id="3.40.630.10:FF:000018">
    <property type="entry name" value="Aminoacyl-histidine dipeptidase PepD"/>
    <property type="match status" value="1"/>
</dbReference>
<dbReference type="Pfam" id="PF01546">
    <property type="entry name" value="Peptidase_M20"/>
    <property type="match status" value="1"/>
</dbReference>
<dbReference type="SUPFAM" id="SSF53187">
    <property type="entry name" value="Zn-dependent exopeptidases"/>
    <property type="match status" value="1"/>
</dbReference>
<keyword evidence="3" id="KW-0645">Protease</keyword>
<keyword evidence="7" id="KW-0482">Metalloprotease</keyword>
<dbReference type="EC" id="3.4.13.18" evidence="10"/>
<sequence length="487" mass="52382">MTTTIPELEPRALWKHFYSLSQIPRPSGHEEQIRKYVAAFGRGLGLDTRIDEAGNILIRKPATRGMEHCRGVILQAHLDMVPQKSAESDHDFERDPIEAYFENGWVRTRGTTLGADNGIGVAAVLAVLESEFLPHGPLEALFTANEEAGMTGAMGLKPEILEGEILLNLDSEDEGELFIGCAGGLDGTITFRYSKESVPLEYAGFEIRVSGLKGGHSGLDIHLGRGNANKIMNRLLQAGHDCSGLMLASIDGGSLRNAIPRESTSLVTVPSDSAELFVETLKHLGATIAEELAAADPDLRVEIRDAEAPDMVIDDEALKCLLQAVADCPNGVVRMSGEMEGVVETSNNLARVKSNAGSIVVECLLRSSVKASLEKLATSIQSVADRASGATSSFTGGYPGWKPNPDSPILSLMQSIYQQRFGKDPEVRAIHAGLECGIIGGTYPGLDMISFGPTIRFPHSPDEKVECASVQKFWDFLVDVLAGIQSK</sequence>
<comment type="cofactor">
    <cofactor evidence="1">
        <name>Co(2+)</name>
        <dbReference type="ChEBI" id="CHEBI:48828"/>
    </cofactor>
</comment>
<dbReference type="AlphaFoldDB" id="A0A7C5HTF5"/>
<keyword evidence="4" id="KW-0479">Metal-binding</keyword>
<dbReference type="PANTHER" id="PTHR43501">
    <property type="entry name" value="CYTOSOL NON-SPECIFIC DIPEPTIDASE"/>
    <property type="match status" value="1"/>
</dbReference>
<comment type="similarity">
    <text evidence="12">Belongs to the peptidase M20C family.</text>
</comment>
<evidence type="ECO:0000256" key="11">
    <source>
        <dbReference type="ARBA" id="ARBA00044252"/>
    </source>
</evidence>
<comment type="caution">
    <text evidence="19">The sequence shown here is derived from an EMBL/GenBank/DDBJ whole genome shotgun (WGS) entry which is preliminary data.</text>
</comment>
<comment type="catalytic activity">
    <reaction evidence="9">
        <text>Hydrolysis of dipeptides, preferentially hydrophobic dipeptides including prolyl amino acids.</text>
        <dbReference type="EC" id="3.4.13.18"/>
    </reaction>
</comment>
<evidence type="ECO:0000256" key="1">
    <source>
        <dbReference type="ARBA" id="ARBA00001941"/>
    </source>
</evidence>
<evidence type="ECO:0000256" key="8">
    <source>
        <dbReference type="ARBA" id="ARBA00023285"/>
    </source>
</evidence>
<evidence type="ECO:0000256" key="16">
    <source>
        <dbReference type="ARBA" id="ARBA00077688"/>
    </source>
</evidence>
<evidence type="ECO:0000256" key="6">
    <source>
        <dbReference type="ARBA" id="ARBA00022833"/>
    </source>
</evidence>
<dbReference type="GO" id="GO:0006508">
    <property type="term" value="P:proteolysis"/>
    <property type="evidence" value="ECO:0007669"/>
    <property type="project" value="UniProtKB-KW"/>
</dbReference>
<reference evidence="19" key="1">
    <citation type="journal article" date="2020" name="mSystems">
        <title>Genome- and Community-Level Interaction Insights into Carbon Utilization and Element Cycling Functions of Hydrothermarchaeota in Hydrothermal Sediment.</title>
        <authorList>
            <person name="Zhou Z."/>
            <person name="Liu Y."/>
            <person name="Xu W."/>
            <person name="Pan J."/>
            <person name="Luo Z.H."/>
            <person name="Li M."/>
        </authorList>
    </citation>
    <scope>NUCLEOTIDE SEQUENCE [LARGE SCALE GENOMIC DNA]</scope>
    <source>
        <strain evidence="19">HyVt-633</strain>
    </source>
</reference>
<evidence type="ECO:0000256" key="13">
    <source>
        <dbReference type="ARBA" id="ARBA00071271"/>
    </source>
</evidence>
<dbReference type="InterPro" id="IPR002933">
    <property type="entry name" value="Peptidase_M20"/>
</dbReference>
<dbReference type="GO" id="GO:0005829">
    <property type="term" value="C:cytosol"/>
    <property type="evidence" value="ECO:0007669"/>
    <property type="project" value="TreeGrafter"/>
</dbReference>
<evidence type="ECO:0000256" key="2">
    <source>
        <dbReference type="ARBA" id="ARBA00001947"/>
    </source>
</evidence>
<evidence type="ECO:0000256" key="17">
    <source>
        <dbReference type="ARBA" id="ARBA00078074"/>
    </source>
</evidence>
<evidence type="ECO:0000259" key="18">
    <source>
        <dbReference type="Pfam" id="PF07687"/>
    </source>
</evidence>
<evidence type="ECO:0000256" key="14">
    <source>
        <dbReference type="ARBA" id="ARBA00075285"/>
    </source>
</evidence>
<dbReference type="GO" id="GO:0070573">
    <property type="term" value="F:metallodipeptidase activity"/>
    <property type="evidence" value="ECO:0007669"/>
    <property type="project" value="TreeGrafter"/>
</dbReference>
<keyword evidence="5" id="KW-0378">Hydrolase</keyword>
<dbReference type="Proteomes" id="UP000886058">
    <property type="component" value="Unassembled WGS sequence"/>
</dbReference>
<evidence type="ECO:0000256" key="5">
    <source>
        <dbReference type="ARBA" id="ARBA00022801"/>
    </source>
</evidence>
<evidence type="ECO:0000313" key="19">
    <source>
        <dbReference type="EMBL" id="HHE32687.1"/>
    </source>
</evidence>
<evidence type="ECO:0000256" key="3">
    <source>
        <dbReference type="ARBA" id="ARBA00022670"/>
    </source>
</evidence>
<evidence type="ECO:0000256" key="15">
    <source>
        <dbReference type="ARBA" id="ARBA00076004"/>
    </source>
</evidence>
<dbReference type="GO" id="GO:0046872">
    <property type="term" value="F:metal ion binding"/>
    <property type="evidence" value="ECO:0007669"/>
    <property type="project" value="UniProtKB-KW"/>
</dbReference>